<dbReference type="PRINTS" id="PR00412">
    <property type="entry name" value="EPOXHYDRLASE"/>
</dbReference>
<dbReference type="EMBL" id="JAULSC010000010">
    <property type="protein sequence ID" value="MDO3396385.1"/>
    <property type="molecule type" value="Genomic_DNA"/>
</dbReference>
<keyword evidence="3" id="KW-1185">Reference proteome</keyword>
<dbReference type="InterPro" id="IPR000073">
    <property type="entry name" value="AB_hydrolase_1"/>
</dbReference>
<dbReference type="SUPFAM" id="SSF53474">
    <property type="entry name" value="alpha/beta-Hydrolases"/>
    <property type="match status" value="1"/>
</dbReference>
<feature type="domain" description="AB hydrolase-1" evidence="1">
    <location>
        <begin position="26"/>
        <end position="280"/>
    </location>
</feature>
<protein>
    <submittedName>
        <fullName evidence="2">Alpha/beta fold hydrolase</fullName>
    </submittedName>
</protein>
<dbReference type="RefSeq" id="WP_302708406.1">
    <property type="nucleotide sequence ID" value="NZ_JAULSC010000010.1"/>
</dbReference>
<evidence type="ECO:0000259" key="1">
    <source>
        <dbReference type="Pfam" id="PF12697"/>
    </source>
</evidence>
<evidence type="ECO:0000313" key="2">
    <source>
        <dbReference type="EMBL" id="MDO3396385.1"/>
    </source>
</evidence>
<evidence type="ECO:0000313" key="3">
    <source>
        <dbReference type="Proteomes" id="UP001168363"/>
    </source>
</evidence>
<keyword evidence="2" id="KW-0378">Hydrolase</keyword>
<dbReference type="InterPro" id="IPR050266">
    <property type="entry name" value="AB_hydrolase_sf"/>
</dbReference>
<dbReference type="InterPro" id="IPR000639">
    <property type="entry name" value="Epox_hydrolase-like"/>
</dbReference>
<organism evidence="2 3">
    <name type="scientific">Nocardioides cremeus</name>
    <dbReference type="NCBI Taxonomy" id="3058044"/>
    <lineage>
        <taxon>Bacteria</taxon>
        <taxon>Bacillati</taxon>
        <taxon>Actinomycetota</taxon>
        <taxon>Actinomycetes</taxon>
        <taxon>Propionibacteriales</taxon>
        <taxon>Nocardioidaceae</taxon>
        <taxon>Nocardioides</taxon>
    </lineage>
</organism>
<reference evidence="2" key="1">
    <citation type="submission" date="2023-06" db="EMBL/GenBank/DDBJ databases">
        <title>Genome sequence of Nocardioides sp. SOB44.</title>
        <authorList>
            <person name="Zhang G."/>
        </authorList>
    </citation>
    <scope>NUCLEOTIDE SEQUENCE</scope>
    <source>
        <strain evidence="2">SOB44</strain>
    </source>
</reference>
<dbReference type="Gene3D" id="3.40.50.1820">
    <property type="entry name" value="alpha/beta hydrolase"/>
    <property type="match status" value="1"/>
</dbReference>
<dbReference type="Pfam" id="PF12697">
    <property type="entry name" value="Abhydrolase_6"/>
    <property type="match status" value="1"/>
</dbReference>
<gene>
    <name evidence="2" type="ORF">QWJ41_11690</name>
</gene>
<dbReference type="GO" id="GO:0016787">
    <property type="term" value="F:hydrolase activity"/>
    <property type="evidence" value="ECO:0007669"/>
    <property type="project" value="UniProtKB-KW"/>
</dbReference>
<name>A0ABT8TQZ3_9ACTN</name>
<accession>A0ABT8TQZ3</accession>
<proteinExistence type="predicted"/>
<dbReference type="Proteomes" id="UP001168363">
    <property type="component" value="Unassembled WGS sequence"/>
</dbReference>
<sequence length="304" mass="32683">MPATADLHVDDLHVSTHGRPDAPVTVLLAHCWTADETDWHYQVQALLDRFGHEVRLVTWDHRGHGRSARVPESACTIADLARDLGRVVDAHAAAGPLVLAGHSIGGMCLMALPEERPDLVERVAGLLLVSTSSGRLDTVTLGLPDTGRVVRAQIPRLLAARAQLLSRRRRRGSPSVERWVVNRFLFGSPLRLRDAGLVLDQLISCAPATMAGFYRDCMRHERTAALAAYDDVPTVVMVGSADVLTPPAHAQRTAAAIRGARLVVAPGAGHYLPLERDELVSEHLVAAVEQALADAHPQAHAAAG</sequence>
<comment type="caution">
    <text evidence="2">The sequence shown here is derived from an EMBL/GenBank/DDBJ whole genome shotgun (WGS) entry which is preliminary data.</text>
</comment>
<dbReference type="PANTHER" id="PTHR43798">
    <property type="entry name" value="MONOACYLGLYCEROL LIPASE"/>
    <property type="match status" value="1"/>
</dbReference>
<dbReference type="InterPro" id="IPR029058">
    <property type="entry name" value="AB_hydrolase_fold"/>
</dbReference>